<dbReference type="AlphaFoldDB" id="A0AA96WIQ4"/>
<dbReference type="Pfam" id="PF03992">
    <property type="entry name" value="ABM"/>
    <property type="match status" value="1"/>
</dbReference>
<proteinExistence type="predicted"/>
<dbReference type="SUPFAM" id="SSF54909">
    <property type="entry name" value="Dimeric alpha+beta barrel"/>
    <property type="match status" value="1"/>
</dbReference>
<sequence>MEIEWLKVRVAPELREQYVQKDAEIWTTFLSKYPGFLNKEVWISPDNLAEVILVIHWASLDAWKTIPAVELERVEAQFKQAMGNTYTIVESARYQVRKQFQAQD</sequence>
<dbReference type="NCBIfam" id="TIGR03792">
    <property type="entry name" value="TIGR03792 family protein"/>
    <property type="match status" value="1"/>
</dbReference>
<feature type="domain" description="ABM" evidence="1">
    <location>
        <begin position="7"/>
        <end position="64"/>
    </location>
</feature>
<accession>A0AA96WIQ4</accession>
<gene>
    <name evidence="2" type="ORF">HJG54_18995</name>
</gene>
<evidence type="ECO:0000259" key="1">
    <source>
        <dbReference type="Pfam" id="PF03992"/>
    </source>
</evidence>
<dbReference type="InterPro" id="IPR011008">
    <property type="entry name" value="Dimeric_a/b-barrel"/>
</dbReference>
<dbReference type="EMBL" id="CP053586">
    <property type="protein sequence ID" value="WNZ26692.1"/>
    <property type="molecule type" value="Genomic_DNA"/>
</dbReference>
<reference evidence="2" key="1">
    <citation type="submission" date="2020-05" db="EMBL/GenBank/DDBJ databases">
        <authorList>
            <person name="Zhu T."/>
            <person name="Keshari N."/>
            <person name="Lu X."/>
        </authorList>
    </citation>
    <scope>NUCLEOTIDE SEQUENCE</scope>
    <source>
        <strain evidence="2">NK1-12</strain>
    </source>
</reference>
<organism evidence="2">
    <name type="scientific">Leptolyngbya sp. NK1-12</name>
    <dbReference type="NCBI Taxonomy" id="2547451"/>
    <lineage>
        <taxon>Bacteria</taxon>
        <taxon>Bacillati</taxon>
        <taxon>Cyanobacteriota</taxon>
        <taxon>Cyanophyceae</taxon>
        <taxon>Leptolyngbyales</taxon>
        <taxon>Leptolyngbyaceae</taxon>
        <taxon>Leptolyngbya group</taxon>
        <taxon>Leptolyngbya</taxon>
    </lineage>
</organism>
<dbReference type="InterPro" id="IPR022512">
    <property type="entry name" value="CHP03792"/>
</dbReference>
<protein>
    <submittedName>
        <fullName evidence="2">TIGR03792 family protein</fullName>
    </submittedName>
</protein>
<name>A0AA96WIQ4_9CYAN</name>
<evidence type="ECO:0000313" key="2">
    <source>
        <dbReference type="EMBL" id="WNZ26692.1"/>
    </source>
</evidence>
<dbReference type="InterPro" id="IPR007138">
    <property type="entry name" value="ABM_dom"/>
</dbReference>